<sequence length="466" mass="53108">MSMATKKDSILWHKKMGHLSLRKTNHLIHDNIVEEVSLKNFKLSDILLGVLYEGESETFKCVQVLVTKLESLYKLKMNGVAERKNRTLIEAALAKLADSSLPVQFWNEAVANACYTLNRVLIVKRHGKTCFELLHNRKPNLKYYEPFGAPCTMLKKHEQGKFNEKVEEGYFLGCITLNKGVYNRSTHNVEEWNHVDVQKYSMPPPGKGPDWMFNYYDLFDSFNMPPMYTDEDVAVQMMYDAQNAPDEPVQPSSVQVLVQTHDDSSDLDDNHSHPDIPEPDVDNIVPDLEDLNLNNIDPHVEVPAHPVGRINRIHPQDNIIGNPTDGVKTRNHLSSGGLADVLDFADVNFCAHSCFISQVEPKTITEALKEESWLDTMQEELLQFKKLGVWQLVDRPKGAKLIGTRWVLRCKRDDQGIVVRNKVRMVVQGFRQIEGIDYDEVFAPVCTRAILLCKDLAEAIHSDKND</sequence>
<keyword evidence="5" id="KW-1185">Reference proteome</keyword>
<evidence type="ECO:0000313" key="4">
    <source>
        <dbReference type="EMBL" id="KAD5802688.1"/>
    </source>
</evidence>
<dbReference type="OrthoDB" id="1737240at2759"/>
<dbReference type="GO" id="GO:0003676">
    <property type="term" value="F:nucleic acid binding"/>
    <property type="evidence" value="ECO:0007669"/>
    <property type="project" value="InterPro"/>
</dbReference>
<keyword evidence="1" id="KW-0479">Metal-binding</keyword>
<dbReference type="SUPFAM" id="SSF53098">
    <property type="entry name" value="Ribonuclease H-like"/>
    <property type="match status" value="1"/>
</dbReference>
<dbReference type="EMBL" id="SZYD01000007">
    <property type="protein sequence ID" value="KAD5802688.1"/>
    <property type="molecule type" value="Genomic_DNA"/>
</dbReference>
<evidence type="ECO:0000256" key="1">
    <source>
        <dbReference type="ARBA" id="ARBA00022723"/>
    </source>
</evidence>
<reference evidence="4 5" key="1">
    <citation type="submission" date="2019-05" db="EMBL/GenBank/DDBJ databases">
        <title>Mikania micrantha, genome provides insights into the molecular mechanism of rapid growth.</title>
        <authorList>
            <person name="Liu B."/>
        </authorList>
    </citation>
    <scope>NUCLEOTIDE SEQUENCE [LARGE SCALE GENOMIC DNA]</scope>
    <source>
        <strain evidence="4">NLD-2019</strain>
        <tissue evidence="4">Leaf</tissue>
    </source>
</reference>
<accession>A0A5N6P1L3</accession>
<dbReference type="AlphaFoldDB" id="A0A5N6P1L3"/>
<name>A0A5N6P1L3_9ASTR</name>
<gene>
    <name evidence="4" type="ORF">E3N88_14048</name>
</gene>
<proteinExistence type="predicted"/>
<dbReference type="PANTHER" id="PTHR42648">
    <property type="entry name" value="TRANSPOSASE, PUTATIVE-RELATED"/>
    <property type="match status" value="1"/>
</dbReference>
<comment type="caution">
    <text evidence="4">The sequence shown here is derived from an EMBL/GenBank/DDBJ whole genome shotgun (WGS) entry which is preliminary data.</text>
</comment>
<evidence type="ECO:0000259" key="3">
    <source>
        <dbReference type="Pfam" id="PF07727"/>
    </source>
</evidence>
<dbReference type="Pfam" id="PF07727">
    <property type="entry name" value="RVT_2"/>
    <property type="match status" value="1"/>
</dbReference>
<dbReference type="Proteomes" id="UP000326396">
    <property type="component" value="Linkage Group LG15"/>
</dbReference>
<dbReference type="Gene3D" id="3.30.420.10">
    <property type="entry name" value="Ribonuclease H-like superfamily/Ribonuclease H"/>
    <property type="match status" value="1"/>
</dbReference>
<dbReference type="InterPro" id="IPR012337">
    <property type="entry name" value="RNaseH-like_sf"/>
</dbReference>
<keyword evidence="2" id="KW-0378">Hydrolase</keyword>
<dbReference type="InterPro" id="IPR039537">
    <property type="entry name" value="Retrotran_Ty1/copia-like"/>
</dbReference>
<dbReference type="GO" id="GO:0016787">
    <property type="term" value="F:hydrolase activity"/>
    <property type="evidence" value="ECO:0007669"/>
    <property type="project" value="UniProtKB-KW"/>
</dbReference>
<evidence type="ECO:0000313" key="5">
    <source>
        <dbReference type="Proteomes" id="UP000326396"/>
    </source>
</evidence>
<feature type="domain" description="Reverse transcriptase Ty1/copia-type" evidence="3">
    <location>
        <begin position="389"/>
        <end position="448"/>
    </location>
</feature>
<evidence type="ECO:0000256" key="2">
    <source>
        <dbReference type="ARBA" id="ARBA00022801"/>
    </source>
</evidence>
<dbReference type="PANTHER" id="PTHR42648:SF32">
    <property type="entry name" value="RIBONUCLEASE H-LIKE DOMAIN, GAG-PRE-INTEGRASE DOMAIN PROTEIN-RELATED"/>
    <property type="match status" value="1"/>
</dbReference>
<organism evidence="4 5">
    <name type="scientific">Mikania micrantha</name>
    <name type="common">bitter vine</name>
    <dbReference type="NCBI Taxonomy" id="192012"/>
    <lineage>
        <taxon>Eukaryota</taxon>
        <taxon>Viridiplantae</taxon>
        <taxon>Streptophyta</taxon>
        <taxon>Embryophyta</taxon>
        <taxon>Tracheophyta</taxon>
        <taxon>Spermatophyta</taxon>
        <taxon>Magnoliopsida</taxon>
        <taxon>eudicotyledons</taxon>
        <taxon>Gunneridae</taxon>
        <taxon>Pentapetalae</taxon>
        <taxon>asterids</taxon>
        <taxon>campanulids</taxon>
        <taxon>Asterales</taxon>
        <taxon>Asteraceae</taxon>
        <taxon>Asteroideae</taxon>
        <taxon>Heliantheae alliance</taxon>
        <taxon>Eupatorieae</taxon>
        <taxon>Mikania</taxon>
    </lineage>
</organism>
<dbReference type="GO" id="GO:0046872">
    <property type="term" value="F:metal ion binding"/>
    <property type="evidence" value="ECO:0007669"/>
    <property type="project" value="UniProtKB-KW"/>
</dbReference>
<dbReference type="InterPro" id="IPR036397">
    <property type="entry name" value="RNaseH_sf"/>
</dbReference>
<dbReference type="InterPro" id="IPR013103">
    <property type="entry name" value="RVT_2"/>
</dbReference>
<protein>
    <recommendedName>
        <fullName evidence="3">Reverse transcriptase Ty1/copia-type domain-containing protein</fullName>
    </recommendedName>
</protein>